<dbReference type="InterPro" id="IPR018996">
    <property type="entry name" value="Man1/Src1-like_C"/>
</dbReference>
<dbReference type="InterPro" id="IPR025856">
    <property type="entry name" value="HeH/LEM_domain"/>
</dbReference>
<dbReference type="AlphaFoldDB" id="A0AA35NDE9"/>
<dbReference type="GO" id="GO:0003682">
    <property type="term" value="F:chromatin binding"/>
    <property type="evidence" value="ECO:0007669"/>
    <property type="project" value="InterPro"/>
</dbReference>
<keyword evidence="6" id="KW-0539">Nucleus</keyword>
<dbReference type="GeneID" id="80920321"/>
<feature type="compositionally biased region" description="Acidic residues" evidence="7">
    <location>
        <begin position="114"/>
        <end position="126"/>
    </location>
</feature>
<dbReference type="EMBL" id="OX365769">
    <property type="protein sequence ID" value="CAI4035447.1"/>
    <property type="molecule type" value="Genomic_DNA"/>
</dbReference>
<evidence type="ECO:0000256" key="6">
    <source>
        <dbReference type="ARBA" id="ARBA00023242"/>
    </source>
</evidence>
<evidence type="ECO:0000256" key="5">
    <source>
        <dbReference type="ARBA" id="ARBA00023136"/>
    </source>
</evidence>
<dbReference type="InterPro" id="IPR041885">
    <property type="entry name" value="MAN1_winged_helix_dom"/>
</dbReference>
<evidence type="ECO:0000256" key="1">
    <source>
        <dbReference type="ARBA" id="ARBA00004540"/>
    </source>
</evidence>
<evidence type="ECO:0000256" key="7">
    <source>
        <dbReference type="SAM" id="MobiDB-lite"/>
    </source>
</evidence>
<dbReference type="InterPro" id="IPR044780">
    <property type="entry name" value="Heh2/Src1"/>
</dbReference>
<evidence type="ECO:0000256" key="4">
    <source>
        <dbReference type="ARBA" id="ARBA00022989"/>
    </source>
</evidence>
<dbReference type="Pfam" id="PF12949">
    <property type="entry name" value="HeH"/>
    <property type="match status" value="1"/>
</dbReference>
<evidence type="ECO:0000256" key="2">
    <source>
        <dbReference type="ARBA" id="ARBA00022553"/>
    </source>
</evidence>
<keyword evidence="5 8" id="KW-0472">Membrane</keyword>
<dbReference type="Proteomes" id="UP001161438">
    <property type="component" value="Chromosome 13"/>
</dbReference>
<keyword evidence="4 8" id="KW-1133">Transmembrane helix</keyword>
<evidence type="ECO:0000313" key="12">
    <source>
        <dbReference type="Proteomes" id="UP001161438"/>
    </source>
</evidence>
<dbReference type="GO" id="GO:0005637">
    <property type="term" value="C:nuclear inner membrane"/>
    <property type="evidence" value="ECO:0007669"/>
    <property type="project" value="UniProtKB-SubCell"/>
</dbReference>
<dbReference type="GO" id="GO:0071763">
    <property type="term" value="P:nuclear membrane organization"/>
    <property type="evidence" value="ECO:0007669"/>
    <property type="project" value="TreeGrafter"/>
</dbReference>
<evidence type="ECO:0000256" key="3">
    <source>
        <dbReference type="ARBA" id="ARBA00022692"/>
    </source>
</evidence>
<evidence type="ECO:0000256" key="8">
    <source>
        <dbReference type="SAM" id="Phobius"/>
    </source>
</evidence>
<feature type="region of interest" description="Disordered" evidence="7">
    <location>
        <begin position="414"/>
        <end position="435"/>
    </location>
</feature>
<dbReference type="Gene3D" id="1.10.10.1180">
    <property type="entry name" value="MAN1, winged-helix domain"/>
    <property type="match status" value="1"/>
</dbReference>
<dbReference type="RefSeq" id="XP_056078567.1">
    <property type="nucleotide sequence ID" value="XM_056224671.1"/>
</dbReference>
<evidence type="ECO:0000259" key="9">
    <source>
        <dbReference type="Pfam" id="PF09402"/>
    </source>
</evidence>
<protein>
    <recommendedName>
        <fullName evidence="13">Inner nuclear membrane protein SRC1</fullName>
    </recommendedName>
</protein>
<accession>A0AA35NDE9</accession>
<name>A0AA35NDE9_SACMI</name>
<feature type="region of interest" description="Disordered" evidence="7">
    <location>
        <begin position="72"/>
        <end position="351"/>
    </location>
</feature>
<reference evidence="11" key="1">
    <citation type="submission" date="2022-10" db="EMBL/GenBank/DDBJ databases">
        <authorList>
            <person name="Byrne P K."/>
        </authorList>
    </citation>
    <scope>NUCLEOTIDE SEQUENCE</scope>
    <source>
        <strain evidence="11">IFO1815</strain>
    </source>
</reference>
<proteinExistence type="predicted"/>
<feature type="compositionally biased region" description="Low complexity" evidence="7">
    <location>
        <begin position="77"/>
        <end position="86"/>
    </location>
</feature>
<dbReference type="GO" id="GO:0034399">
    <property type="term" value="C:nuclear periphery"/>
    <property type="evidence" value="ECO:0007669"/>
    <property type="project" value="TreeGrafter"/>
</dbReference>
<dbReference type="CDD" id="cd12935">
    <property type="entry name" value="LEM_like"/>
    <property type="match status" value="1"/>
</dbReference>
<evidence type="ECO:0008006" key="13">
    <source>
        <dbReference type="Google" id="ProtNLM"/>
    </source>
</evidence>
<feature type="domain" description="Man1/Src1-like C-terminal" evidence="9">
    <location>
        <begin position="461"/>
        <end position="819"/>
    </location>
</feature>
<dbReference type="Pfam" id="PF09402">
    <property type="entry name" value="MSC"/>
    <property type="match status" value="1"/>
</dbReference>
<gene>
    <name evidence="11" type="primary">SMKI13G0950</name>
    <name evidence="11" type="ORF">SMKI_13G0950</name>
</gene>
<keyword evidence="3 8" id="KW-0812">Transmembrane</keyword>
<sequence length="841" mass="96202">MNSDLEYLEDGFDPNSMKVATLRRILVENNVEFPSNARKNALVGLFDERVKPQIPQLRKMYLNVQPSDEGIVKVDRPASSSSISSSRRNRRAGREKSASPLAKQFKKNKILDDVSNDDDDDDEGDDPLIILSGTEGEEGDGGENELTTSSYKSDTNDFQLNSNTRNKRKGPDSDHDSEVSSKENKRVEPFNIQSSDSEMEKDYQMTKKRKVNRLDPQKHENGSAILGKLSVKTPMKKIGRKPVSIDHFNDSMTSSGTENDPFVPNIQHNPKKYEVNNGREQGTPLSKLKVSASFADKLPQKEEPTTKLVTEVEQPAPFQREKPPSLFSSEESGSEAEPPLIAEVTTPDPETTVRDANENVVEMIETDDSESTSDEDEVLVPTRIETPQLPTAKDVEKSETRVQELQEEINEQLEDDSEVEFSTKQEHKYGTNKGSAPMRHKLKKVLKLLSKSLLALFLFCIFVVIPLLFGLWYREQRLLVGYCGHEVPSHRVNGQSAEFIQKLDHWLQDYRPKCIPCPPNGICYPYLKLKCKPDYKLAPSKLDFLEIIPAQGQCVKDDKKQQLVSEVVEKSLEFLRAKNAQISCGDGKDDIESGMTEDTLYQIFNEARAPWINDDEFEDLWIQVIKDLTEEPEIIWRQLSTNDNNVGRSSDHITKANDIQGQKRHIPEESIPSKTRNFRSTSKKYIGMKCRFEREIYQTYKKFQRPILLVLLLVTISKVIDIKLKSYFRKKAKIEELVTQSMEKLKLQKIKSISDPKENAYLSIVQLRDIFLSDIVNLKYKNHLWSQVVKYLEHNNSNIKSNLTEIRGEIMKCWEWIGPLELNEPNDPVENKKISKDETKL</sequence>
<dbReference type="PANTHER" id="PTHR47808:SF2">
    <property type="entry name" value="LEM DOMAIN-CONTAINING PROTEIN 2"/>
    <property type="match status" value="1"/>
</dbReference>
<comment type="subcellular location">
    <subcellularLocation>
        <location evidence="1">Nucleus inner membrane</location>
    </subcellularLocation>
</comment>
<evidence type="ECO:0000313" key="11">
    <source>
        <dbReference type="EMBL" id="CAI4035447.1"/>
    </source>
</evidence>
<organism evidence="11 12">
    <name type="scientific">Saccharomyces mikatae IFO 1815</name>
    <dbReference type="NCBI Taxonomy" id="226126"/>
    <lineage>
        <taxon>Eukaryota</taxon>
        <taxon>Fungi</taxon>
        <taxon>Dikarya</taxon>
        <taxon>Ascomycota</taxon>
        <taxon>Saccharomycotina</taxon>
        <taxon>Saccharomycetes</taxon>
        <taxon>Saccharomycetales</taxon>
        <taxon>Saccharomycetaceae</taxon>
        <taxon>Saccharomyces</taxon>
    </lineage>
</organism>
<feature type="compositionally biased region" description="Basic and acidic residues" evidence="7">
    <location>
        <begin position="169"/>
        <end position="188"/>
    </location>
</feature>
<feature type="domain" description="HeH/LEM" evidence="10">
    <location>
        <begin position="14"/>
        <end position="48"/>
    </location>
</feature>
<dbReference type="PANTHER" id="PTHR47808">
    <property type="entry name" value="INNER NUCLEAR MEMBRANE PROTEIN HEH2-RELATED"/>
    <property type="match status" value="1"/>
</dbReference>
<keyword evidence="2" id="KW-0597">Phosphoprotein</keyword>
<dbReference type="GO" id="GO:0005783">
    <property type="term" value="C:endoplasmic reticulum"/>
    <property type="evidence" value="ECO:0007669"/>
    <property type="project" value="TreeGrafter"/>
</dbReference>
<keyword evidence="12" id="KW-1185">Reference proteome</keyword>
<feature type="compositionally biased region" description="Polar residues" evidence="7">
    <location>
        <begin position="146"/>
        <end position="164"/>
    </location>
</feature>
<feature type="compositionally biased region" description="Basic and acidic residues" evidence="7">
    <location>
        <begin position="212"/>
        <end position="221"/>
    </location>
</feature>
<feature type="compositionally biased region" description="Low complexity" evidence="7">
    <location>
        <begin position="324"/>
        <end position="339"/>
    </location>
</feature>
<evidence type="ECO:0000259" key="10">
    <source>
        <dbReference type="Pfam" id="PF12949"/>
    </source>
</evidence>
<feature type="transmembrane region" description="Helical" evidence="8">
    <location>
        <begin position="448"/>
        <end position="473"/>
    </location>
</feature>